<name>D7FJS5_ECTSI</name>
<evidence type="ECO:0000256" key="2">
    <source>
        <dbReference type="ARBA" id="ARBA00022679"/>
    </source>
</evidence>
<dbReference type="Gene3D" id="3.40.50.2000">
    <property type="entry name" value="Glycogen Phosphorylase B"/>
    <property type="match status" value="2"/>
</dbReference>
<dbReference type="GO" id="GO:0016757">
    <property type="term" value="F:glycosyltransferase activity"/>
    <property type="evidence" value="ECO:0007669"/>
    <property type="project" value="UniProtKB-KW"/>
</dbReference>
<keyword evidence="2" id="KW-0808">Transferase</keyword>
<dbReference type="PANTHER" id="PTHR12526:SF640">
    <property type="entry name" value="COLANIC ACID BIOSYNTHESIS GLYCOSYLTRANSFERASE WCAL-RELATED"/>
    <property type="match status" value="1"/>
</dbReference>
<organism evidence="3 4">
    <name type="scientific">Ectocarpus siliculosus</name>
    <name type="common">Brown alga</name>
    <name type="synonym">Conferva siliculosa</name>
    <dbReference type="NCBI Taxonomy" id="2880"/>
    <lineage>
        <taxon>Eukaryota</taxon>
        <taxon>Sar</taxon>
        <taxon>Stramenopiles</taxon>
        <taxon>Ochrophyta</taxon>
        <taxon>PX clade</taxon>
        <taxon>Phaeophyceae</taxon>
        <taxon>Ectocarpales</taxon>
        <taxon>Ectocarpaceae</taxon>
        <taxon>Ectocarpus</taxon>
    </lineage>
</organism>
<dbReference type="EMBL" id="FN649741">
    <property type="protein sequence ID" value="CBJ29177.1"/>
    <property type="molecule type" value="Genomic_DNA"/>
</dbReference>
<dbReference type="PANTHER" id="PTHR12526">
    <property type="entry name" value="GLYCOSYLTRANSFERASE"/>
    <property type="match status" value="1"/>
</dbReference>
<accession>D7FJS5</accession>
<dbReference type="eggNOG" id="ENOG502SB4R">
    <property type="taxonomic scope" value="Eukaryota"/>
</dbReference>
<dbReference type="CDD" id="cd03801">
    <property type="entry name" value="GT4_PimA-like"/>
    <property type="match status" value="1"/>
</dbReference>
<protein>
    <submittedName>
        <fullName evidence="3">Glycosyltransferase, family GT4</fullName>
    </submittedName>
</protein>
<gene>
    <name evidence="3" type="ORF">Esi_0136_0049</name>
</gene>
<dbReference type="OrthoDB" id="192785at2759"/>
<keyword evidence="1" id="KW-0328">Glycosyltransferase</keyword>
<dbReference type="STRING" id="2880.D7FJS5"/>
<evidence type="ECO:0000313" key="3">
    <source>
        <dbReference type="EMBL" id="CBJ29177.1"/>
    </source>
</evidence>
<evidence type="ECO:0000313" key="4">
    <source>
        <dbReference type="Proteomes" id="UP000002630"/>
    </source>
</evidence>
<dbReference type="EMBL" id="FN647972">
    <property type="protein sequence ID" value="CBJ29177.1"/>
    <property type="molecule type" value="Genomic_DNA"/>
</dbReference>
<keyword evidence="4" id="KW-1185">Reference proteome</keyword>
<proteinExistence type="predicted"/>
<dbReference type="SUPFAM" id="SSF53756">
    <property type="entry name" value="UDP-Glycosyltransferase/glycogen phosphorylase"/>
    <property type="match status" value="1"/>
</dbReference>
<sequence length="737" mass="78985">MLLYTGYWITFRCDTRGVLPMFLDSGVRGQQVEPDKDIFTSSGELMKGRSHHREEGVEVTERMPSVFRGGQIDSVEQKLLVGATDNLVAESEKPLSTPLPTKNDTAALWITRPLNDTILPLGDIFLTFETHGFTPAVETPIEVLMPQNGDTPFLLEKGNSMILSSDMPCTQQVTLYATVRGERVSASVLFSTVLGREAILSARTPLPSGAAWGRPRLMVCPPLVREHEEGYNSASLPKGDTSTWQTHEGGTGVMVGKGGVYCSSGSAESQGCDSGEETTEGLPRPISLVFVGSLSLDGQKHVWLQQLEQFSRVRFAPKFLTFEEQEGRNGSTAGAWKSNAAESFKQRLSRAGVPLVTVRLPQVNSSWIHDSIGGQVAPTHTLKEMAFKAVLESIHRAGGNPHLMSPPWTGEIFQHIADAVESASPDVLVIANGKTLGDDLLTKAARWAMRDNSGFKIVMDFPNIGPALGVDVDVIATPSHYVARHRDTKALAAAAGAEVVVIPPGVPVAPTLSQAKNLLADELLSLDRTSGELRRERVCDSGMLNKLGCCDPACHVVGFAGRLAPEKGPGLFMVVAEAVAKLIPSAVFVVVGDGPLRTSLEAAAERMGMASRMHFAGWADEGDLERLLAGMTLLFNPSLSQSETFSIVNVQAMSVGTPVAAFGIGGMLEYGNLALLDDTDPGAISTAMAGLLLDRPRLEALAKRGRVHVSSAFRADVALDRWAELYQSLGGGMMCSD</sequence>
<reference evidence="3 4" key="1">
    <citation type="journal article" date="2010" name="Nature">
        <title>The Ectocarpus genome and the independent evolution of multicellularity in brown algae.</title>
        <authorList>
            <person name="Cock J.M."/>
            <person name="Sterck L."/>
            <person name="Rouze P."/>
            <person name="Scornet D."/>
            <person name="Allen A.E."/>
            <person name="Amoutzias G."/>
            <person name="Anthouard V."/>
            <person name="Artiguenave F."/>
            <person name="Aury J.M."/>
            <person name="Badger J.H."/>
            <person name="Beszteri B."/>
            <person name="Billiau K."/>
            <person name="Bonnet E."/>
            <person name="Bothwell J.H."/>
            <person name="Bowler C."/>
            <person name="Boyen C."/>
            <person name="Brownlee C."/>
            <person name="Carrano C.J."/>
            <person name="Charrier B."/>
            <person name="Cho G.Y."/>
            <person name="Coelho S.M."/>
            <person name="Collen J."/>
            <person name="Corre E."/>
            <person name="Da Silva C."/>
            <person name="Delage L."/>
            <person name="Delaroque N."/>
            <person name="Dittami S.M."/>
            <person name="Doulbeau S."/>
            <person name="Elias M."/>
            <person name="Farnham G."/>
            <person name="Gachon C.M."/>
            <person name="Gschloessl B."/>
            <person name="Heesch S."/>
            <person name="Jabbari K."/>
            <person name="Jubin C."/>
            <person name="Kawai H."/>
            <person name="Kimura K."/>
            <person name="Kloareg B."/>
            <person name="Kupper F.C."/>
            <person name="Lang D."/>
            <person name="Le Bail A."/>
            <person name="Leblanc C."/>
            <person name="Lerouge P."/>
            <person name="Lohr M."/>
            <person name="Lopez P.J."/>
            <person name="Martens C."/>
            <person name="Maumus F."/>
            <person name="Michel G."/>
            <person name="Miranda-Saavedra D."/>
            <person name="Morales J."/>
            <person name="Moreau H."/>
            <person name="Motomura T."/>
            <person name="Nagasato C."/>
            <person name="Napoli C.A."/>
            <person name="Nelson D.R."/>
            <person name="Nyvall-Collen P."/>
            <person name="Peters A.F."/>
            <person name="Pommier C."/>
            <person name="Potin P."/>
            <person name="Poulain J."/>
            <person name="Quesneville H."/>
            <person name="Read B."/>
            <person name="Rensing S.A."/>
            <person name="Ritter A."/>
            <person name="Rousvoal S."/>
            <person name="Samanta M."/>
            <person name="Samson G."/>
            <person name="Schroeder D.C."/>
            <person name="Segurens B."/>
            <person name="Strittmatter M."/>
            <person name="Tonon T."/>
            <person name="Tregear J.W."/>
            <person name="Valentin K."/>
            <person name="von Dassow P."/>
            <person name="Yamagishi T."/>
            <person name="Van de Peer Y."/>
            <person name="Wincker P."/>
        </authorList>
    </citation>
    <scope>NUCLEOTIDE SEQUENCE [LARGE SCALE GENOMIC DNA]</scope>
    <source>
        <strain evidence="4">Ec32 / CCAP1310/4</strain>
    </source>
</reference>
<dbReference type="InParanoid" id="D7FJS5"/>
<dbReference type="Proteomes" id="UP000002630">
    <property type="component" value="Linkage Group LG16"/>
</dbReference>
<dbReference type="AlphaFoldDB" id="D7FJS5"/>
<evidence type="ECO:0000256" key="1">
    <source>
        <dbReference type="ARBA" id="ARBA00022676"/>
    </source>
</evidence>
<dbReference type="Pfam" id="PF13692">
    <property type="entry name" value="Glyco_trans_1_4"/>
    <property type="match status" value="1"/>
</dbReference>